<dbReference type="SUPFAM" id="SSF52304">
    <property type="entry name" value="Type II 3-dehydroquinate dehydratase"/>
    <property type="match status" value="1"/>
</dbReference>
<dbReference type="AlphaFoldDB" id="A0A0M4FGF2"/>
<dbReference type="InterPro" id="IPR018509">
    <property type="entry name" value="DHquinase_II_CS"/>
</dbReference>
<evidence type="ECO:0000313" key="12">
    <source>
        <dbReference type="Proteomes" id="UP000067625"/>
    </source>
</evidence>
<protein>
    <recommendedName>
        <fullName evidence="5 7">3-dehydroquinate dehydratase</fullName>
        <shortName evidence="7">3-dehydroquinase</shortName>
        <ecNumber evidence="5 7">4.2.1.10</ecNumber>
    </recommendedName>
    <alternativeName>
        <fullName evidence="7">Type II DHQase</fullName>
    </alternativeName>
</protein>
<evidence type="ECO:0000256" key="2">
    <source>
        <dbReference type="ARBA" id="ARBA00004902"/>
    </source>
</evidence>
<evidence type="ECO:0000256" key="6">
    <source>
        <dbReference type="ARBA" id="ARBA00023239"/>
    </source>
</evidence>
<reference evidence="11 12" key="2">
    <citation type="journal article" date="2016" name="Int. J. Syst. Evol. Microbiol.">
        <title>Bacillus gobiensis sp. nov., isolated from a soil sample.</title>
        <authorList>
            <person name="Liu B."/>
            <person name="Liu G.H."/>
            <person name="Cetin S."/>
            <person name="Schumann P."/>
            <person name="Pan Z.Z."/>
            <person name="Chen Q.Q."/>
        </authorList>
    </citation>
    <scope>NUCLEOTIDE SEQUENCE [LARGE SCALE GENOMIC DNA]</scope>
    <source>
        <strain evidence="11 12">FJAT-4402</strain>
    </source>
</reference>
<dbReference type="GO" id="GO:0003855">
    <property type="term" value="F:3-dehydroquinate dehydratase activity"/>
    <property type="evidence" value="ECO:0007669"/>
    <property type="project" value="UniProtKB-UniRule"/>
</dbReference>
<keyword evidence="7" id="KW-0057">Aromatic amino acid biosynthesis</keyword>
<evidence type="ECO:0000256" key="1">
    <source>
        <dbReference type="ARBA" id="ARBA00001864"/>
    </source>
</evidence>
<evidence type="ECO:0000313" key="11">
    <source>
        <dbReference type="EMBL" id="ALC81587.1"/>
    </source>
</evidence>
<dbReference type="GO" id="GO:0009423">
    <property type="term" value="P:chorismate biosynthetic process"/>
    <property type="evidence" value="ECO:0007669"/>
    <property type="project" value="UniProtKB-UniRule"/>
</dbReference>
<dbReference type="STRING" id="1441095.AM592_08215"/>
<dbReference type="PANTHER" id="PTHR21272">
    <property type="entry name" value="CATABOLIC 3-DEHYDROQUINASE"/>
    <property type="match status" value="1"/>
</dbReference>
<evidence type="ECO:0000256" key="3">
    <source>
        <dbReference type="ARBA" id="ARBA00011037"/>
    </source>
</evidence>
<feature type="binding site" evidence="7 9">
    <location>
        <begin position="101"/>
        <end position="102"/>
    </location>
    <ligand>
        <name>substrate</name>
    </ligand>
</feature>
<organism evidence="11 12">
    <name type="scientific">Bacillus gobiensis</name>
    <dbReference type="NCBI Taxonomy" id="1441095"/>
    <lineage>
        <taxon>Bacteria</taxon>
        <taxon>Bacillati</taxon>
        <taxon>Bacillota</taxon>
        <taxon>Bacilli</taxon>
        <taxon>Bacillales</taxon>
        <taxon>Bacillaceae</taxon>
        <taxon>Bacillus</taxon>
    </lineage>
</organism>
<accession>A0A0M4FGF2</accession>
<comment type="similarity">
    <text evidence="3 7">Belongs to the type-II 3-dehydroquinase family.</text>
</comment>
<dbReference type="PANTHER" id="PTHR21272:SF3">
    <property type="entry name" value="CATABOLIC 3-DEHYDROQUINASE"/>
    <property type="match status" value="1"/>
</dbReference>
<dbReference type="InterPro" id="IPR036441">
    <property type="entry name" value="DHquinase_II_sf"/>
</dbReference>
<dbReference type="CDD" id="cd00466">
    <property type="entry name" value="DHQase_II"/>
    <property type="match status" value="1"/>
</dbReference>
<evidence type="ECO:0000256" key="8">
    <source>
        <dbReference type="PIRSR" id="PIRSR001399-1"/>
    </source>
</evidence>
<sequence>MAHFLVINGPNLNQLGKREPDKYGNQTLDDLEHGLFRFAEEKNFEVTFFQSNHEGDIIDSLHEAEKHYAGVVLNAGAFTHYSYAIRDAIAGSSLPVIEVHITNIHQREEFRHQSVLAAVCKGQISGFGFDSYKLALSYLTENWGGKD</sequence>
<evidence type="ECO:0000256" key="4">
    <source>
        <dbReference type="ARBA" id="ARBA00011193"/>
    </source>
</evidence>
<dbReference type="PROSITE" id="PS01029">
    <property type="entry name" value="DEHYDROQUINASE_II"/>
    <property type="match status" value="1"/>
</dbReference>
<comment type="subunit">
    <text evidence="4 7">Homododecamer.</text>
</comment>
<dbReference type="OrthoDB" id="9790793at2"/>
<evidence type="ECO:0000256" key="5">
    <source>
        <dbReference type="ARBA" id="ARBA00012060"/>
    </source>
</evidence>
<dbReference type="EMBL" id="CP012600">
    <property type="protein sequence ID" value="ALC81587.1"/>
    <property type="molecule type" value="Genomic_DNA"/>
</dbReference>
<gene>
    <name evidence="7" type="primary">aroQ</name>
    <name evidence="11" type="ORF">AM592_08215</name>
</gene>
<dbReference type="GO" id="GO:0009073">
    <property type="term" value="P:aromatic amino acid family biosynthetic process"/>
    <property type="evidence" value="ECO:0007669"/>
    <property type="project" value="UniProtKB-KW"/>
</dbReference>
<dbReference type="NCBIfam" id="NF003807">
    <property type="entry name" value="PRK05395.1-4"/>
    <property type="match status" value="1"/>
</dbReference>
<keyword evidence="12" id="KW-1185">Reference proteome</keyword>
<dbReference type="NCBIfam" id="NF003805">
    <property type="entry name" value="PRK05395.1-2"/>
    <property type="match status" value="1"/>
</dbReference>
<dbReference type="GO" id="GO:0019631">
    <property type="term" value="P:quinate catabolic process"/>
    <property type="evidence" value="ECO:0007669"/>
    <property type="project" value="TreeGrafter"/>
</dbReference>
<dbReference type="NCBIfam" id="NF003806">
    <property type="entry name" value="PRK05395.1-3"/>
    <property type="match status" value="1"/>
</dbReference>
<proteinExistence type="inferred from homology"/>
<name>A0A0M4FGF2_9BACI</name>
<reference evidence="12" key="1">
    <citation type="submission" date="2015-08" db="EMBL/GenBank/DDBJ databases">
        <title>Genome sequencing project for genomic taxonomy and phylogenomics of Bacillus-like bacteria.</title>
        <authorList>
            <person name="Liu B."/>
            <person name="Wang J."/>
            <person name="Zhu Y."/>
            <person name="Liu G."/>
            <person name="Chen Q."/>
            <person name="Chen Z."/>
            <person name="Lan J."/>
            <person name="Che J."/>
            <person name="Ge C."/>
            <person name="Shi H."/>
            <person name="Pan Z."/>
            <person name="Liu X."/>
        </authorList>
    </citation>
    <scope>NUCLEOTIDE SEQUENCE [LARGE SCALE GENOMIC DNA]</scope>
    <source>
        <strain evidence="12">FJAT-4402</strain>
    </source>
</reference>
<evidence type="ECO:0000256" key="10">
    <source>
        <dbReference type="PIRSR" id="PIRSR001399-3"/>
    </source>
</evidence>
<feature type="binding site" evidence="7 9">
    <location>
        <position position="87"/>
    </location>
    <ligand>
        <name>substrate</name>
    </ligand>
</feature>
<dbReference type="HAMAP" id="MF_00169">
    <property type="entry name" value="AroQ"/>
    <property type="match status" value="1"/>
</dbReference>
<dbReference type="GO" id="GO:0008652">
    <property type="term" value="P:amino acid biosynthetic process"/>
    <property type="evidence" value="ECO:0007669"/>
    <property type="project" value="UniProtKB-KW"/>
</dbReference>
<feature type="binding site" evidence="7 9">
    <location>
        <position position="74"/>
    </location>
    <ligand>
        <name>substrate</name>
    </ligand>
</feature>
<dbReference type="InterPro" id="IPR001874">
    <property type="entry name" value="DHquinase_II"/>
</dbReference>
<feature type="binding site" evidence="7 9">
    <location>
        <position position="111"/>
    </location>
    <ligand>
        <name>substrate</name>
    </ligand>
</feature>
<comment type="catalytic activity">
    <reaction evidence="1 7">
        <text>3-dehydroquinate = 3-dehydroshikimate + H2O</text>
        <dbReference type="Rhea" id="RHEA:21096"/>
        <dbReference type="ChEBI" id="CHEBI:15377"/>
        <dbReference type="ChEBI" id="CHEBI:16630"/>
        <dbReference type="ChEBI" id="CHEBI:32364"/>
        <dbReference type="EC" id="4.2.1.10"/>
    </reaction>
</comment>
<comment type="function">
    <text evidence="7">Catalyzes a trans-dehydration via an enolate intermediate.</text>
</comment>
<dbReference type="Pfam" id="PF01220">
    <property type="entry name" value="DHquinase_II"/>
    <property type="match status" value="1"/>
</dbReference>
<dbReference type="UniPathway" id="UPA00053">
    <property type="reaction ID" value="UER00086"/>
</dbReference>
<dbReference type="Gene3D" id="3.40.50.9100">
    <property type="entry name" value="Dehydroquinase, class II"/>
    <property type="match status" value="1"/>
</dbReference>
<comment type="pathway">
    <text evidence="2 7">Metabolic intermediate biosynthesis; chorismate biosynthesis; chorismate from D-erythrose 4-phosphate and phosphoenolpyruvate: step 3/7.</text>
</comment>
<dbReference type="PATRIC" id="fig|1441095.3.peg.1804"/>
<feature type="site" description="Transition state stabilizer" evidence="7 10">
    <location>
        <position position="18"/>
    </location>
</feature>
<keyword evidence="6 7" id="KW-0456">Lyase</keyword>
<feature type="binding site" evidence="7 9">
    <location>
        <position position="80"/>
    </location>
    <ligand>
        <name>substrate</name>
    </ligand>
</feature>
<dbReference type="PIRSF" id="PIRSF001399">
    <property type="entry name" value="DHquinase_II"/>
    <property type="match status" value="1"/>
</dbReference>
<dbReference type="Proteomes" id="UP000067625">
    <property type="component" value="Chromosome"/>
</dbReference>
<dbReference type="NCBIfam" id="TIGR01088">
    <property type="entry name" value="aroQ"/>
    <property type="match status" value="1"/>
</dbReference>
<dbReference type="RefSeq" id="WP_053603345.1">
    <property type="nucleotide sequence ID" value="NZ_CP012600.1"/>
</dbReference>
<feature type="active site" description="Proton donor" evidence="7 8">
    <location>
        <position position="100"/>
    </location>
</feature>
<keyword evidence="7" id="KW-0028">Amino-acid biosynthesis</keyword>
<evidence type="ECO:0000256" key="9">
    <source>
        <dbReference type="PIRSR" id="PIRSR001399-2"/>
    </source>
</evidence>
<evidence type="ECO:0000256" key="7">
    <source>
        <dbReference type="HAMAP-Rule" id="MF_00169"/>
    </source>
</evidence>
<feature type="active site" description="Proton acceptor" evidence="7 8">
    <location>
        <position position="23"/>
    </location>
</feature>
<dbReference type="EC" id="4.2.1.10" evidence="5 7"/>